<evidence type="ECO:0000256" key="1">
    <source>
        <dbReference type="SAM" id="MobiDB-lite"/>
    </source>
</evidence>
<organism evidence="2 3">
    <name type="scientific">Aromatoleum aromaticum (strain DSM 19018 / LMG 30748 / EbN1)</name>
    <name type="common">Azoarcus sp. (strain EbN1)</name>
    <dbReference type="NCBI Taxonomy" id="76114"/>
    <lineage>
        <taxon>Bacteria</taxon>
        <taxon>Pseudomonadati</taxon>
        <taxon>Pseudomonadota</taxon>
        <taxon>Betaproteobacteria</taxon>
        <taxon>Rhodocyclales</taxon>
        <taxon>Rhodocyclaceae</taxon>
        <taxon>Aromatoleum</taxon>
    </lineage>
</organism>
<feature type="region of interest" description="Disordered" evidence="1">
    <location>
        <begin position="65"/>
        <end position="101"/>
    </location>
</feature>
<accession>Q5P8V9</accession>
<protein>
    <submittedName>
        <fullName evidence="2">Uncharacterized protein</fullName>
    </submittedName>
</protein>
<sequence>MVAEALHVDTATGRRTRESSRVPVLEAARTVPVPRFACLNCAGSWARLSFEGALATGSRGIRSAPATGTAFGPGARCSHTSRRRHRLGTSPRQIARPGSRLVSTRTSGYAGVLLTPPRHRYLALCLLDSLAGGTDYSARDKPLPNGAPRSCVASCSPSRTAPTGSQSRRLQGDRSSMSGPEPFAPAAAFSGNRKPHWALLAEMPRSACRGGCSGVHFEPSQRHFALSIGSGLPQSPCCPSFSQPSCFR</sequence>
<dbReference type="EMBL" id="CR555306">
    <property type="protein sequence ID" value="CAI06250.1"/>
    <property type="molecule type" value="Genomic_DNA"/>
</dbReference>
<evidence type="ECO:0000313" key="3">
    <source>
        <dbReference type="Proteomes" id="UP000006552"/>
    </source>
</evidence>
<feature type="region of interest" description="Disordered" evidence="1">
    <location>
        <begin position="139"/>
        <end position="189"/>
    </location>
</feature>
<dbReference type="Proteomes" id="UP000006552">
    <property type="component" value="Chromosome"/>
</dbReference>
<dbReference type="KEGG" id="eba:ebA238"/>
<dbReference type="HOGENOM" id="CLU_1118366_0_0_4"/>
<proteinExistence type="predicted"/>
<feature type="compositionally biased region" description="Polar residues" evidence="1">
    <location>
        <begin position="153"/>
        <end position="178"/>
    </location>
</feature>
<gene>
    <name evidence="2" type="ORF">ebA238</name>
</gene>
<feature type="compositionally biased region" description="Low complexity" evidence="1">
    <location>
        <begin position="65"/>
        <end position="75"/>
    </location>
</feature>
<name>Q5P8V9_AROAE</name>
<keyword evidence="3" id="KW-1185">Reference proteome</keyword>
<feature type="region of interest" description="Disordered" evidence="1">
    <location>
        <begin position="1"/>
        <end position="20"/>
    </location>
</feature>
<dbReference type="AlphaFoldDB" id="Q5P8V9"/>
<evidence type="ECO:0000313" key="2">
    <source>
        <dbReference type="EMBL" id="CAI06250.1"/>
    </source>
</evidence>
<reference evidence="2 3" key="1">
    <citation type="journal article" date="2005" name="Arch. Microbiol.">
        <title>The genome sequence of an anaerobic aromatic-degrading denitrifying bacterium, strain EbN1.</title>
        <authorList>
            <person name="Rabus R."/>
            <person name="Kube M."/>
            <person name="Heider J."/>
            <person name="Beck A."/>
            <person name="Heitmann K."/>
            <person name="Widdel F."/>
            <person name="Reinhardt R."/>
        </authorList>
    </citation>
    <scope>NUCLEOTIDE SEQUENCE [LARGE SCALE GENOMIC DNA]</scope>
    <source>
        <strain evidence="2 3">EbN1</strain>
    </source>
</reference>